<feature type="compositionally biased region" description="Basic and acidic residues" evidence="1">
    <location>
        <begin position="178"/>
        <end position="193"/>
    </location>
</feature>
<reference evidence="2" key="2">
    <citation type="submission" date="2015-06" db="UniProtKB">
        <authorList>
            <consortium name="EnsemblPlants"/>
        </authorList>
    </citation>
    <scope>IDENTIFICATION</scope>
</reference>
<sequence length="278" mass="30647">MAIKTGLLNVEGAHIEASEPRDKRWIRDMARDYLAFDMLLAIERGLHGTENQHPQLKHDWPDFKITEWDYNKVQKLPKQGDCVSCGLYTLKFMEHWTGSYLPKIQLQVDGDSGGVENGASVHGEETVAVVARGGDAPKRTRRAPAEAGGGATTSRDSLDKGAGEEDGDGGGSQAGAETRAEEKEARATRKGFDGGKPPISGEAGRRTSTEGRWRWRRRRGRASAARERTRRRHWTGDGAGQATEAAREMDGGVGGDGVDWRREVLKWRRCDRNRIGIG</sequence>
<dbReference type="HOGENOM" id="CLU_1020791_0_0_1"/>
<evidence type="ECO:0000313" key="3">
    <source>
        <dbReference type="Proteomes" id="UP000008022"/>
    </source>
</evidence>
<proteinExistence type="predicted"/>
<evidence type="ECO:0000313" key="2">
    <source>
        <dbReference type="EnsemblPlants" id="ORUFI09G06100.1"/>
    </source>
</evidence>
<dbReference type="InterPro" id="IPR038765">
    <property type="entry name" value="Papain-like_cys_pep_sf"/>
</dbReference>
<evidence type="ECO:0008006" key="4">
    <source>
        <dbReference type="Google" id="ProtNLM"/>
    </source>
</evidence>
<reference evidence="3" key="1">
    <citation type="submission" date="2013-06" db="EMBL/GenBank/DDBJ databases">
        <authorList>
            <person name="Zhao Q."/>
        </authorList>
    </citation>
    <scope>NUCLEOTIDE SEQUENCE</scope>
    <source>
        <strain evidence="3">cv. W1943</strain>
    </source>
</reference>
<name>A0A0E0QPQ8_ORYRU</name>
<keyword evidence="3" id="KW-1185">Reference proteome</keyword>
<dbReference type="Gramene" id="ORUFI09G06100.1">
    <property type="protein sequence ID" value="ORUFI09G06100.1"/>
    <property type="gene ID" value="ORUFI09G06100"/>
</dbReference>
<feature type="compositionally biased region" description="Basic and acidic residues" evidence="1">
    <location>
        <begin position="203"/>
        <end position="213"/>
    </location>
</feature>
<dbReference type="Proteomes" id="UP000008022">
    <property type="component" value="Unassembled WGS sequence"/>
</dbReference>
<evidence type="ECO:0000256" key="1">
    <source>
        <dbReference type="SAM" id="MobiDB-lite"/>
    </source>
</evidence>
<feature type="region of interest" description="Disordered" evidence="1">
    <location>
        <begin position="113"/>
        <end position="258"/>
    </location>
</feature>
<dbReference type="AlphaFoldDB" id="A0A0E0QPQ8"/>
<organism evidence="2 3">
    <name type="scientific">Oryza rufipogon</name>
    <name type="common">Brownbeard rice</name>
    <name type="synonym">Asian wild rice</name>
    <dbReference type="NCBI Taxonomy" id="4529"/>
    <lineage>
        <taxon>Eukaryota</taxon>
        <taxon>Viridiplantae</taxon>
        <taxon>Streptophyta</taxon>
        <taxon>Embryophyta</taxon>
        <taxon>Tracheophyta</taxon>
        <taxon>Spermatophyta</taxon>
        <taxon>Magnoliopsida</taxon>
        <taxon>Liliopsida</taxon>
        <taxon>Poales</taxon>
        <taxon>Poaceae</taxon>
        <taxon>BOP clade</taxon>
        <taxon>Oryzoideae</taxon>
        <taxon>Oryzeae</taxon>
        <taxon>Oryzinae</taxon>
        <taxon>Oryza</taxon>
    </lineage>
</organism>
<protein>
    <recommendedName>
        <fullName evidence="4">Ubiquitin-like protease family profile domain-containing protein</fullName>
    </recommendedName>
</protein>
<accession>A0A0E0QPQ8</accession>
<dbReference type="EnsemblPlants" id="ORUFI09G06100.1">
    <property type="protein sequence ID" value="ORUFI09G06100.1"/>
    <property type="gene ID" value="ORUFI09G06100"/>
</dbReference>
<dbReference type="Gene3D" id="3.40.395.10">
    <property type="entry name" value="Adenoviral Proteinase, Chain A"/>
    <property type="match status" value="1"/>
</dbReference>
<dbReference type="SUPFAM" id="SSF54001">
    <property type="entry name" value="Cysteine proteinases"/>
    <property type="match status" value="1"/>
</dbReference>